<feature type="region of interest" description="Disordered" evidence="18">
    <location>
        <begin position="172"/>
        <end position="216"/>
    </location>
</feature>
<keyword evidence="8" id="KW-0378">Hydrolase</keyword>
<dbReference type="GO" id="GO:0043130">
    <property type="term" value="F:ubiquitin binding"/>
    <property type="evidence" value="ECO:0007669"/>
    <property type="project" value="InterPro"/>
</dbReference>
<feature type="region of interest" description="Disordered" evidence="18">
    <location>
        <begin position="25"/>
        <end position="79"/>
    </location>
</feature>
<keyword evidence="9" id="KW-0347">Helicase</keyword>
<dbReference type="InterPro" id="IPR003892">
    <property type="entry name" value="CUE"/>
</dbReference>
<dbReference type="CDD" id="cd18793">
    <property type="entry name" value="SF2_C_SNF"/>
    <property type="match status" value="1"/>
</dbReference>
<evidence type="ECO:0000256" key="18">
    <source>
        <dbReference type="SAM" id="MobiDB-lite"/>
    </source>
</evidence>
<feature type="compositionally biased region" description="Basic and acidic residues" evidence="18">
    <location>
        <begin position="35"/>
        <end position="46"/>
    </location>
</feature>
<evidence type="ECO:0000256" key="11">
    <source>
        <dbReference type="ARBA" id="ARBA00022853"/>
    </source>
</evidence>
<dbReference type="InterPro" id="IPR038718">
    <property type="entry name" value="SNF2-like_sf"/>
</dbReference>
<evidence type="ECO:0000256" key="12">
    <source>
        <dbReference type="ARBA" id="ARBA00023125"/>
    </source>
</evidence>
<dbReference type="FunFam" id="3.40.50.300:FF:001629">
    <property type="entry name" value="Probable ATP-dependent helicase PF08_0048"/>
    <property type="match status" value="1"/>
</dbReference>
<evidence type="ECO:0000256" key="17">
    <source>
        <dbReference type="ARBA" id="ARBA00069890"/>
    </source>
</evidence>
<comment type="function">
    <text evidence="16">DNA helicase that possesses intrinsic ATP-dependent nucleosome-remodeling activity and is both required for DNA repair and heterochromatin organization. Promotes DNA end resection of double-strand breaks (DSBs) following DNA damage: probably acts by weakening histone DNA interactions in nucleosomes flanking DSBs.</text>
</comment>
<dbReference type="InterPro" id="IPR027417">
    <property type="entry name" value="P-loop_NTPase"/>
</dbReference>
<evidence type="ECO:0000259" key="20">
    <source>
        <dbReference type="PROSITE" id="PS51192"/>
    </source>
</evidence>
<dbReference type="GO" id="GO:0006281">
    <property type="term" value="P:DNA repair"/>
    <property type="evidence" value="ECO:0007669"/>
    <property type="project" value="UniProtKB-KW"/>
</dbReference>
<keyword evidence="5" id="KW-0158">Chromosome</keyword>
<dbReference type="GO" id="GO:0005694">
    <property type="term" value="C:chromosome"/>
    <property type="evidence" value="ECO:0007669"/>
    <property type="project" value="UniProtKB-SubCell"/>
</dbReference>
<dbReference type="InterPro" id="IPR014001">
    <property type="entry name" value="Helicase_ATP-bd"/>
</dbReference>
<evidence type="ECO:0000256" key="1">
    <source>
        <dbReference type="ARBA" id="ARBA00004123"/>
    </source>
</evidence>
<feature type="compositionally biased region" description="Basic and acidic residues" evidence="18">
    <location>
        <begin position="63"/>
        <end position="72"/>
    </location>
</feature>
<evidence type="ECO:0000256" key="15">
    <source>
        <dbReference type="ARBA" id="ARBA00048432"/>
    </source>
</evidence>
<keyword evidence="13" id="KW-0234">DNA repair</keyword>
<dbReference type="AlphaFoldDB" id="A0AAN8PA78"/>
<dbReference type="GO" id="GO:0005634">
    <property type="term" value="C:nucleus"/>
    <property type="evidence" value="ECO:0007669"/>
    <property type="project" value="UniProtKB-SubCell"/>
</dbReference>
<evidence type="ECO:0000313" key="23">
    <source>
        <dbReference type="Proteomes" id="UP001372834"/>
    </source>
</evidence>
<dbReference type="GO" id="GO:0006325">
    <property type="term" value="P:chromatin organization"/>
    <property type="evidence" value="ECO:0007669"/>
    <property type="project" value="UniProtKB-KW"/>
</dbReference>
<dbReference type="SMART" id="SM00487">
    <property type="entry name" value="DEXDc"/>
    <property type="match status" value="1"/>
</dbReference>
<keyword evidence="6" id="KW-0547">Nucleotide-binding</keyword>
<organism evidence="22 23">
    <name type="scientific">Polyplax serrata</name>
    <name type="common">Common mouse louse</name>
    <dbReference type="NCBI Taxonomy" id="468196"/>
    <lineage>
        <taxon>Eukaryota</taxon>
        <taxon>Metazoa</taxon>
        <taxon>Ecdysozoa</taxon>
        <taxon>Arthropoda</taxon>
        <taxon>Hexapoda</taxon>
        <taxon>Insecta</taxon>
        <taxon>Pterygota</taxon>
        <taxon>Neoptera</taxon>
        <taxon>Paraneoptera</taxon>
        <taxon>Psocodea</taxon>
        <taxon>Troctomorpha</taxon>
        <taxon>Phthiraptera</taxon>
        <taxon>Anoplura</taxon>
        <taxon>Polyplacidae</taxon>
        <taxon>Polyplax</taxon>
    </lineage>
</organism>
<evidence type="ECO:0000256" key="5">
    <source>
        <dbReference type="ARBA" id="ARBA00022454"/>
    </source>
</evidence>
<comment type="similarity">
    <text evidence="3">Belongs to the SNF2/RAD54 helicase family.</text>
</comment>
<feature type="domain" description="Helicase C-terminal" evidence="21">
    <location>
        <begin position="731"/>
        <end position="895"/>
    </location>
</feature>
<gene>
    <name evidence="22" type="ORF">RUM43_005875</name>
</gene>
<evidence type="ECO:0000313" key="22">
    <source>
        <dbReference type="EMBL" id="KAK6625576.1"/>
    </source>
</evidence>
<dbReference type="SUPFAM" id="SSF52540">
    <property type="entry name" value="P-loop containing nucleoside triphosphate hydrolases"/>
    <property type="match status" value="2"/>
</dbReference>
<dbReference type="InterPro" id="IPR049730">
    <property type="entry name" value="SNF2/RAD54-like_C"/>
</dbReference>
<evidence type="ECO:0000256" key="14">
    <source>
        <dbReference type="ARBA" id="ARBA00023242"/>
    </source>
</evidence>
<keyword evidence="7" id="KW-0227">DNA damage</keyword>
<dbReference type="GO" id="GO:0005524">
    <property type="term" value="F:ATP binding"/>
    <property type="evidence" value="ECO:0007669"/>
    <property type="project" value="UniProtKB-KW"/>
</dbReference>
<comment type="catalytic activity">
    <reaction evidence="15">
        <text>ATP + H2O = ADP + phosphate + H(+)</text>
        <dbReference type="Rhea" id="RHEA:13065"/>
        <dbReference type="ChEBI" id="CHEBI:15377"/>
        <dbReference type="ChEBI" id="CHEBI:15378"/>
        <dbReference type="ChEBI" id="CHEBI:30616"/>
        <dbReference type="ChEBI" id="CHEBI:43474"/>
        <dbReference type="ChEBI" id="CHEBI:456216"/>
        <dbReference type="EC" id="3.6.4.12"/>
    </reaction>
    <physiologicalReaction direction="left-to-right" evidence="15">
        <dbReference type="Rhea" id="RHEA:13066"/>
    </physiologicalReaction>
</comment>
<comment type="subcellular location">
    <subcellularLocation>
        <location evidence="2">Chromosome</location>
    </subcellularLocation>
    <subcellularLocation>
        <location evidence="1">Nucleus</location>
    </subcellularLocation>
</comment>
<dbReference type="SMART" id="SM00490">
    <property type="entry name" value="HELICc"/>
    <property type="match status" value="1"/>
</dbReference>
<dbReference type="Gene3D" id="3.40.50.300">
    <property type="entry name" value="P-loop containing nucleotide triphosphate hydrolases"/>
    <property type="match status" value="1"/>
</dbReference>
<keyword evidence="10" id="KW-0067">ATP-binding</keyword>
<protein>
    <recommendedName>
        <fullName evidence="17">SWI/SNF-related matrix-associated actin-dependent regulator of chromatin subfamily A containing DEAD/H box 1 homolog</fullName>
        <ecNumber evidence="4">3.6.4.12</ecNumber>
    </recommendedName>
</protein>
<evidence type="ECO:0000256" key="6">
    <source>
        <dbReference type="ARBA" id="ARBA00022741"/>
    </source>
</evidence>
<evidence type="ECO:0000259" key="19">
    <source>
        <dbReference type="PROSITE" id="PS51140"/>
    </source>
</evidence>
<dbReference type="Gene3D" id="3.40.50.10810">
    <property type="entry name" value="Tandem AAA-ATPase domain"/>
    <property type="match status" value="1"/>
</dbReference>
<dbReference type="GO" id="GO:0003677">
    <property type="term" value="F:DNA binding"/>
    <property type="evidence" value="ECO:0007669"/>
    <property type="project" value="UniProtKB-KW"/>
</dbReference>
<evidence type="ECO:0000259" key="21">
    <source>
        <dbReference type="PROSITE" id="PS51194"/>
    </source>
</evidence>
<dbReference type="InterPro" id="IPR001650">
    <property type="entry name" value="Helicase_C-like"/>
</dbReference>
<keyword evidence="12" id="KW-0238">DNA-binding</keyword>
<accession>A0AAN8PA78</accession>
<dbReference type="Proteomes" id="UP001372834">
    <property type="component" value="Unassembled WGS sequence"/>
</dbReference>
<dbReference type="EC" id="3.6.4.12" evidence="4"/>
<dbReference type="PROSITE" id="PS51140">
    <property type="entry name" value="CUE"/>
    <property type="match status" value="1"/>
</dbReference>
<dbReference type="PANTHER" id="PTHR10799">
    <property type="entry name" value="SNF2/RAD54 HELICASE FAMILY"/>
    <property type="match status" value="1"/>
</dbReference>
<dbReference type="FunFam" id="3.40.50.10810:FF:000014">
    <property type="entry name" value="SWI/SNF-related matrix-associated actin-dependent regulator of chromatin subfamily A containing DEAD/H box 1"/>
    <property type="match status" value="1"/>
</dbReference>
<proteinExistence type="inferred from homology"/>
<evidence type="ECO:0000256" key="9">
    <source>
        <dbReference type="ARBA" id="ARBA00022806"/>
    </source>
</evidence>
<evidence type="ECO:0000256" key="8">
    <source>
        <dbReference type="ARBA" id="ARBA00022801"/>
    </source>
</evidence>
<feature type="compositionally biased region" description="Polar residues" evidence="18">
    <location>
        <begin position="47"/>
        <end position="62"/>
    </location>
</feature>
<evidence type="ECO:0000256" key="13">
    <source>
        <dbReference type="ARBA" id="ARBA00023204"/>
    </source>
</evidence>
<dbReference type="GO" id="GO:0003678">
    <property type="term" value="F:DNA helicase activity"/>
    <property type="evidence" value="ECO:0007669"/>
    <property type="project" value="UniProtKB-EC"/>
</dbReference>
<evidence type="ECO:0000256" key="16">
    <source>
        <dbReference type="ARBA" id="ARBA00059294"/>
    </source>
</evidence>
<dbReference type="CDD" id="cd14279">
    <property type="entry name" value="CUE"/>
    <property type="match status" value="1"/>
</dbReference>
<feature type="domain" description="CUE" evidence="19">
    <location>
        <begin position="82"/>
        <end position="125"/>
    </location>
</feature>
<dbReference type="Pfam" id="PF00271">
    <property type="entry name" value="Helicase_C"/>
    <property type="match status" value="1"/>
</dbReference>
<dbReference type="PROSITE" id="PS51194">
    <property type="entry name" value="HELICASE_CTER"/>
    <property type="match status" value="1"/>
</dbReference>
<reference evidence="22 23" key="1">
    <citation type="submission" date="2023-10" db="EMBL/GenBank/DDBJ databases">
        <title>Genomes of two closely related lineages of the louse Polyplax serrata with different host specificities.</title>
        <authorList>
            <person name="Martinu J."/>
            <person name="Tarabai H."/>
            <person name="Stefka J."/>
            <person name="Hypsa V."/>
        </authorList>
    </citation>
    <scope>NUCLEOTIDE SEQUENCE [LARGE SCALE GENOMIC DNA]</scope>
    <source>
        <strain evidence="22">HR10_N</strain>
    </source>
</reference>
<keyword evidence="11" id="KW-0156">Chromatin regulator</keyword>
<feature type="domain" description="Helicase ATP-binding" evidence="20">
    <location>
        <begin position="364"/>
        <end position="540"/>
    </location>
</feature>
<evidence type="ECO:0000256" key="3">
    <source>
        <dbReference type="ARBA" id="ARBA00007025"/>
    </source>
</evidence>
<sequence>MSKKTSVNSQQALLTNLRHFRFQKKATAGTSEANSKVHNDSADEQGKPSTTGNIVNSSTSDGGNKEKCDNSMENKSPNKNALSENAIKALKEVFPTLSGLVLERSLIRCKGDLDAAKVLINNDVAVKSTESKNTVEANQGKSESDVGSLGSKLFENLNKKCLNNQGLSMLTALPEKSSPVKRTSSEAENDSPVKTKKIKRDKNKIADFESGDSDDDIKYKKQDSKVFDSDEDSDVEVSNDMNTEQQEVYDFLSTATLSELMCMPHCSQKKAESIIEQRPFTGWRNMVEKFQEGKNLGTEILNSAQEVLYTRQVVNQLMQKCSRLAVEMERSISMGTSNVTVQPKLLSPSLKLASYQMVGLNWLLVLHHRRLNGILADEMGLGKTIQIIAFLAQLREMAETGEDDETNNTNLIVVPASTLDNWRNELEKWCPSLKVMVYYGSLEDRKMIRIQFSQQGIKDFDVVLTTYNLITSTPEERKMFKVLAFNYVIFDEAHMLKNMKTQRFENLMRVNAKRRILLTGTPLQNNLLELMSLLTFVMPEMFVNKKEYLKCLFTKNIKTKTNEPNDVPPKFEQEKVAQAKKIMQPFVLRRLKKDVLKDLPKKTESVIYCDMTEKQRARYTALISTFSKRAEKTGLNEEADETNGISMMMDLRKLSNHPLLLREFYDEGKIEEIAKVLAKEKDYKEKNVDYIREDLEVLSDFQIHELCKTFKKLSHYELNDELIVQSGKFQQLDKMLPELKAQNHRVLIFSQFVLMLNIIEEYLNIKGYKFLRLDGSTQVIIRQELIDTFNEDPSIFVFILSTRAGGLGINLTAADTVIIHDIDFNPYNDKQAEDRCHRVGQTRPVSVTRFISKNTIEEGIYQIALEKLSLEREISSEEGEQTETKSVVSLLRKALGMEGHKSSPQKKLT</sequence>
<comment type="caution">
    <text evidence="22">The sequence shown here is derived from an EMBL/GenBank/DDBJ whole genome shotgun (WGS) entry which is preliminary data.</text>
</comment>
<dbReference type="EMBL" id="JAWJWE010000037">
    <property type="protein sequence ID" value="KAK6625576.1"/>
    <property type="molecule type" value="Genomic_DNA"/>
</dbReference>
<evidence type="ECO:0000256" key="7">
    <source>
        <dbReference type="ARBA" id="ARBA00022763"/>
    </source>
</evidence>
<dbReference type="GO" id="GO:0016787">
    <property type="term" value="F:hydrolase activity"/>
    <property type="evidence" value="ECO:0007669"/>
    <property type="project" value="UniProtKB-KW"/>
</dbReference>
<dbReference type="InterPro" id="IPR000330">
    <property type="entry name" value="SNF2_N"/>
</dbReference>
<dbReference type="PROSITE" id="PS51192">
    <property type="entry name" value="HELICASE_ATP_BIND_1"/>
    <property type="match status" value="1"/>
</dbReference>
<dbReference type="Pfam" id="PF00176">
    <property type="entry name" value="SNF2-rel_dom"/>
    <property type="match status" value="1"/>
</dbReference>
<evidence type="ECO:0000256" key="10">
    <source>
        <dbReference type="ARBA" id="ARBA00022840"/>
    </source>
</evidence>
<keyword evidence="14" id="KW-0539">Nucleus</keyword>
<evidence type="ECO:0000256" key="2">
    <source>
        <dbReference type="ARBA" id="ARBA00004286"/>
    </source>
</evidence>
<evidence type="ECO:0000256" key="4">
    <source>
        <dbReference type="ARBA" id="ARBA00012551"/>
    </source>
</evidence>
<name>A0AAN8PA78_POLSC</name>